<comment type="caution">
    <text evidence="2">The sequence shown here is derived from an EMBL/GenBank/DDBJ whole genome shotgun (WGS) entry which is preliminary data.</text>
</comment>
<reference evidence="2 3" key="1">
    <citation type="submission" date="2020-06" db="EMBL/GenBank/DDBJ databases">
        <title>Draft genome of Uliginosibacterium sp. IMCC34675.</title>
        <authorList>
            <person name="Song J."/>
        </authorList>
    </citation>
    <scope>NUCLEOTIDE SEQUENCE [LARGE SCALE GENOMIC DNA]</scope>
    <source>
        <strain evidence="2 3">IMCC34675</strain>
    </source>
</reference>
<sequence>MQKHIVIHNAERDNIDTWVKYRNGLCDSCNAVCCTMPAEVRVRDLIRLGVIEAFDLETDPKHLAKRLQKMGVIEHFNFRHSLFTLARRAGGDCHFLDARTRQCTVYEKRPDTCRDHPQKIGPRPGFCPYRQKSRPATRSAD</sequence>
<dbReference type="PANTHER" id="PTHR35866:SF1">
    <property type="entry name" value="YKGJ FAMILY CYSTEINE CLUSTER PROTEIN"/>
    <property type="match status" value="1"/>
</dbReference>
<dbReference type="Proteomes" id="UP000778523">
    <property type="component" value="Unassembled WGS sequence"/>
</dbReference>
<protein>
    <submittedName>
        <fullName evidence="2">YkgJ family cysteine cluster protein</fullName>
    </submittedName>
</protein>
<evidence type="ECO:0000256" key="1">
    <source>
        <dbReference type="SAM" id="MobiDB-lite"/>
    </source>
</evidence>
<keyword evidence="3" id="KW-1185">Reference proteome</keyword>
<name>A0ABX2IJE2_9RHOO</name>
<dbReference type="RefSeq" id="WP_170020672.1">
    <property type="nucleotide sequence ID" value="NZ_JABCSC020000001.1"/>
</dbReference>
<evidence type="ECO:0000313" key="2">
    <source>
        <dbReference type="EMBL" id="NSL54175.1"/>
    </source>
</evidence>
<dbReference type="PANTHER" id="PTHR35866">
    <property type="entry name" value="PUTATIVE-RELATED"/>
    <property type="match status" value="1"/>
</dbReference>
<dbReference type="EMBL" id="JABCSC020000001">
    <property type="protein sequence ID" value="NSL54175.1"/>
    <property type="molecule type" value="Genomic_DNA"/>
</dbReference>
<dbReference type="InterPro" id="IPR005358">
    <property type="entry name" value="Puta_zinc/iron-chelating_dom"/>
</dbReference>
<dbReference type="Pfam" id="PF03692">
    <property type="entry name" value="CxxCxxCC"/>
    <property type="match status" value="1"/>
</dbReference>
<accession>A0ABX2IJE2</accession>
<organism evidence="2 3">
    <name type="scientific">Uliginosibacterium aquaticum</name>
    <dbReference type="NCBI Taxonomy" id="2731212"/>
    <lineage>
        <taxon>Bacteria</taxon>
        <taxon>Pseudomonadati</taxon>
        <taxon>Pseudomonadota</taxon>
        <taxon>Betaproteobacteria</taxon>
        <taxon>Rhodocyclales</taxon>
        <taxon>Zoogloeaceae</taxon>
        <taxon>Uliginosibacterium</taxon>
    </lineage>
</organism>
<feature type="region of interest" description="Disordered" evidence="1">
    <location>
        <begin position="116"/>
        <end position="141"/>
    </location>
</feature>
<evidence type="ECO:0000313" key="3">
    <source>
        <dbReference type="Proteomes" id="UP000778523"/>
    </source>
</evidence>
<proteinExistence type="predicted"/>
<gene>
    <name evidence="2" type="ORF">HJ583_003985</name>
</gene>